<protein>
    <recommendedName>
        <fullName evidence="4">Polysaccharide biosynthesis protein</fullName>
    </recommendedName>
</protein>
<keyword evidence="1" id="KW-0472">Membrane</keyword>
<keyword evidence="1" id="KW-0812">Transmembrane</keyword>
<evidence type="ECO:0008006" key="4">
    <source>
        <dbReference type="Google" id="ProtNLM"/>
    </source>
</evidence>
<dbReference type="RefSeq" id="WP_129188201.1">
    <property type="nucleotide sequence ID" value="NZ_CP035491.1"/>
</dbReference>
<dbReference type="OrthoDB" id="3733304at2"/>
<feature type="transmembrane region" description="Helical" evidence="1">
    <location>
        <begin position="122"/>
        <end position="143"/>
    </location>
</feature>
<dbReference type="EMBL" id="CP035491">
    <property type="protein sequence ID" value="QAY72215.1"/>
    <property type="molecule type" value="Genomic_DNA"/>
</dbReference>
<evidence type="ECO:0000313" key="3">
    <source>
        <dbReference type="Proteomes" id="UP000291259"/>
    </source>
</evidence>
<evidence type="ECO:0000256" key="1">
    <source>
        <dbReference type="SAM" id="Phobius"/>
    </source>
</evidence>
<gene>
    <name evidence="2" type="ORF">ET445_01530</name>
</gene>
<feature type="transmembrane region" description="Helical" evidence="1">
    <location>
        <begin position="267"/>
        <end position="292"/>
    </location>
</feature>
<evidence type="ECO:0000313" key="2">
    <source>
        <dbReference type="EMBL" id="QAY72215.1"/>
    </source>
</evidence>
<dbReference type="AlphaFoldDB" id="A0A4P6F9E7"/>
<accession>A0A4P6F9E7</accession>
<dbReference type="Proteomes" id="UP000291259">
    <property type="component" value="Chromosome"/>
</dbReference>
<name>A0A4P6F9E7_9MICO</name>
<sequence>MSGGVSLLTIPAIVLLTSPDLWASVALGQAVGSSAGVLALFGWGVTGPAKVAMASAGERAARYWDSVSARLILFAPIAVVAVLVPWLIVPEEPVAASVASLAMAFGGLSGSWYLVGVGRADLLLVLDTVPRVAATVVGIGGLWLTDSLVVFAVSQLVGSLAAFLLVTGWAVPRFRPPAGRARGIRSLFGVLARERHGVLVAVVVAAFYPSVLAVIAAVQPAALPLYALIDKVLRFAVMAIQPVFQFFQATVPAERGEGLRTAIRRSLLVSTGVAAVCFAATASLLPVAAFVLTAGHIAVPWLVAVNLGAYMAGVVLVMFLSSVALVAVGRERAIGWAPLTGVAIGVAATALLAATGDASAVSWAFVLAVVVIVGLQLTALLRALPAAAGRVDP</sequence>
<proteinExistence type="predicted"/>
<feature type="transmembrane region" description="Helical" evidence="1">
    <location>
        <begin position="333"/>
        <end position="354"/>
    </location>
</feature>
<feature type="transmembrane region" description="Helical" evidence="1">
    <location>
        <begin position="360"/>
        <end position="381"/>
    </location>
</feature>
<organism evidence="2 3">
    <name type="scientific">Agromyces protaetiae</name>
    <dbReference type="NCBI Taxonomy" id="2509455"/>
    <lineage>
        <taxon>Bacteria</taxon>
        <taxon>Bacillati</taxon>
        <taxon>Actinomycetota</taxon>
        <taxon>Actinomycetes</taxon>
        <taxon>Micrococcales</taxon>
        <taxon>Microbacteriaceae</taxon>
        <taxon>Agromyces</taxon>
    </lineage>
</organism>
<feature type="transmembrane region" description="Helical" evidence="1">
    <location>
        <begin position="198"/>
        <end position="219"/>
    </location>
</feature>
<keyword evidence="1" id="KW-1133">Transmembrane helix</keyword>
<feature type="transmembrane region" description="Helical" evidence="1">
    <location>
        <begin position="225"/>
        <end position="247"/>
    </location>
</feature>
<reference evidence="2 3" key="1">
    <citation type="submission" date="2019-01" db="EMBL/GenBank/DDBJ databases">
        <title>Genome sequencing of strain FW100M-8.</title>
        <authorList>
            <person name="Heo J."/>
            <person name="Kim S.-J."/>
            <person name="Kim J.-S."/>
            <person name="Hong S.-B."/>
            <person name="Kwon S.-W."/>
        </authorList>
    </citation>
    <scope>NUCLEOTIDE SEQUENCE [LARGE SCALE GENOMIC DNA]</scope>
    <source>
        <strain evidence="2 3">FW100M-8</strain>
    </source>
</reference>
<feature type="transmembrane region" description="Helical" evidence="1">
    <location>
        <begin position="149"/>
        <end position="171"/>
    </location>
</feature>
<feature type="transmembrane region" description="Helical" evidence="1">
    <location>
        <begin position="298"/>
        <end position="326"/>
    </location>
</feature>
<dbReference type="KEGG" id="agf:ET445_01530"/>
<feature type="transmembrane region" description="Helical" evidence="1">
    <location>
        <begin position="94"/>
        <end position="115"/>
    </location>
</feature>
<feature type="transmembrane region" description="Helical" evidence="1">
    <location>
        <begin position="69"/>
        <end position="88"/>
    </location>
</feature>
<keyword evidence="3" id="KW-1185">Reference proteome</keyword>